<protein>
    <submittedName>
        <fullName evidence="1">Uncharacterized protein</fullName>
    </submittedName>
</protein>
<dbReference type="AlphaFoldDB" id="A0A087D5R2"/>
<comment type="caution">
    <text evidence="1">The sequence shown here is derived from an EMBL/GenBank/DDBJ whole genome shotgun (WGS) entry which is preliminary data.</text>
</comment>
<name>A0A087D5R2_9BIFI</name>
<dbReference type="RefSeq" id="WP_033892112.1">
    <property type="nucleotide sequence ID" value="NZ_JGZN01000020.1"/>
</dbReference>
<dbReference type="EMBL" id="JGZN01000020">
    <property type="protein sequence ID" value="KFI90862.1"/>
    <property type="molecule type" value="Genomic_DNA"/>
</dbReference>
<proteinExistence type="predicted"/>
<reference evidence="1 2" key="1">
    <citation type="submission" date="2014-03" db="EMBL/GenBank/DDBJ databases">
        <title>Genomics of Bifidobacteria.</title>
        <authorList>
            <person name="Ventura M."/>
            <person name="Milani C."/>
            <person name="Lugli G.A."/>
        </authorList>
    </citation>
    <scope>NUCLEOTIDE SEQUENCE [LARGE SCALE GENOMIC DNA]</scope>
    <source>
        <strain evidence="1 2">DSM 23967</strain>
    </source>
</reference>
<evidence type="ECO:0000313" key="1">
    <source>
        <dbReference type="EMBL" id="KFI90862.1"/>
    </source>
</evidence>
<organism evidence="1 2">
    <name type="scientific">Bifidobacterium saguini DSM 23967</name>
    <dbReference type="NCBI Taxonomy" id="1437607"/>
    <lineage>
        <taxon>Bacteria</taxon>
        <taxon>Bacillati</taxon>
        <taxon>Actinomycetota</taxon>
        <taxon>Actinomycetes</taxon>
        <taxon>Bifidobacteriales</taxon>
        <taxon>Bifidobacteriaceae</taxon>
        <taxon>Bifidobacterium</taxon>
    </lineage>
</organism>
<gene>
    <name evidence="1" type="ORF">BISA_2234</name>
</gene>
<accession>A0A087D5R2</accession>
<sequence>MAYVTLDLSKYDALTAYKGLRDEKEENPMRFFPDTSSVRRCVRERMSGMGLSVAALADGAGVPLSSAEELVETGLTSIRYVYRMFDLLHIRTETLPSAYAGRLL</sequence>
<evidence type="ECO:0000313" key="2">
    <source>
        <dbReference type="Proteomes" id="UP000029066"/>
    </source>
</evidence>
<dbReference type="Proteomes" id="UP000029066">
    <property type="component" value="Unassembled WGS sequence"/>
</dbReference>